<dbReference type="GO" id="GO:0005737">
    <property type="term" value="C:cytoplasm"/>
    <property type="evidence" value="ECO:0007669"/>
    <property type="project" value="TreeGrafter"/>
</dbReference>
<dbReference type="SMART" id="SM00326">
    <property type="entry name" value="SH3"/>
    <property type="match status" value="2"/>
</dbReference>
<dbReference type="InterPro" id="IPR036028">
    <property type="entry name" value="SH3-like_dom_sf"/>
</dbReference>
<dbReference type="SUPFAM" id="SSF64268">
    <property type="entry name" value="PX domain"/>
    <property type="match status" value="1"/>
</dbReference>
<evidence type="ECO:0000313" key="7">
    <source>
        <dbReference type="Proteomes" id="UP000694565"/>
    </source>
</evidence>
<dbReference type="GO" id="GO:0042554">
    <property type="term" value="P:superoxide anion generation"/>
    <property type="evidence" value="ECO:0007669"/>
    <property type="project" value="TreeGrafter"/>
</dbReference>
<dbReference type="GeneTree" id="ENSGT00940000158812"/>
<dbReference type="InterPro" id="IPR051228">
    <property type="entry name" value="NADPH_Oxidase/PX-Domain"/>
</dbReference>
<evidence type="ECO:0000256" key="3">
    <source>
        <dbReference type="SAM" id="MobiDB-lite"/>
    </source>
</evidence>
<dbReference type="Proteomes" id="UP000694565">
    <property type="component" value="Unplaced"/>
</dbReference>
<dbReference type="CDD" id="cd12024">
    <property type="entry name" value="SH3_NoxO1_2"/>
    <property type="match status" value="1"/>
</dbReference>
<name>A0A8C3AR55_CYCLU</name>
<organism evidence="6 7">
    <name type="scientific">Cyclopterus lumpus</name>
    <name type="common">Lumpsucker</name>
    <dbReference type="NCBI Taxonomy" id="8103"/>
    <lineage>
        <taxon>Eukaryota</taxon>
        <taxon>Metazoa</taxon>
        <taxon>Chordata</taxon>
        <taxon>Craniata</taxon>
        <taxon>Vertebrata</taxon>
        <taxon>Euteleostomi</taxon>
        <taxon>Actinopterygii</taxon>
        <taxon>Neopterygii</taxon>
        <taxon>Teleostei</taxon>
        <taxon>Neoteleostei</taxon>
        <taxon>Acanthomorphata</taxon>
        <taxon>Eupercaria</taxon>
        <taxon>Perciformes</taxon>
        <taxon>Cottioidei</taxon>
        <taxon>Cottales</taxon>
        <taxon>Cyclopteridae</taxon>
        <taxon>Cyclopterus</taxon>
    </lineage>
</organism>
<dbReference type="Pfam" id="PF00787">
    <property type="entry name" value="PX"/>
    <property type="match status" value="1"/>
</dbReference>
<dbReference type="OrthoDB" id="10255964at2759"/>
<dbReference type="GO" id="GO:0016176">
    <property type="term" value="F:superoxide-generating NADPH oxidase activator activity"/>
    <property type="evidence" value="ECO:0007669"/>
    <property type="project" value="TreeGrafter"/>
</dbReference>
<dbReference type="PROSITE" id="PS50195">
    <property type="entry name" value="PX"/>
    <property type="match status" value="1"/>
</dbReference>
<reference evidence="6" key="1">
    <citation type="submission" date="2025-08" db="UniProtKB">
        <authorList>
            <consortium name="Ensembl"/>
        </authorList>
    </citation>
    <scope>IDENTIFICATION</scope>
</reference>
<dbReference type="GeneID" id="117735404"/>
<dbReference type="Gene3D" id="3.30.1520.10">
    <property type="entry name" value="Phox-like domain"/>
    <property type="match status" value="1"/>
</dbReference>
<dbReference type="PANTHER" id="PTHR15706">
    <property type="entry name" value="SH3 MULTIPLE DOMAIN"/>
    <property type="match status" value="1"/>
</dbReference>
<dbReference type="AlphaFoldDB" id="A0A8C3AR55"/>
<dbReference type="SUPFAM" id="SSF50044">
    <property type="entry name" value="SH3-domain"/>
    <property type="match status" value="2"/>
</dbReference>
<dbReference type="PANTHER" id="PTHR15706:SF10">
    <property type="entry name" value="NADPH OXIDASE ORGANIZER 1"/>
    <property type="match status" value="1"/>
</dbReference>
<dbReference type="SMART" id="SM00312">
    <property type="entry name" value="PX"/>
    <property type="match status" value="1"/>
</dbReference>
<accession>A0A8C3AR55</accession>
<dbReference type="FunFam" id="2.30.30.40:FF:000233">
    <property type="entry name" value="NADPH oxidase organizer 1"/>
    <property type="match status" value="1"/>
</dbReference>
<keyword evidence="7" id="KW-1185">Reference proteome</keyword>
<dbReference type="InterPro" id="IPR001683">
    <property type="entry name" value="PX_dom"/>
</dbReference>
<dbReference type="PROSITE" id="PS50002">
    <property type="entry name" value="SH3"/>
    <property type="match status" value="2"/>
</dbReference>
<dbReference type="RefSeq" id="XP_034395887.1">
    <property type="nucleotide sequence ID" value="XM_034539996.1"/>
</dbReference>
<dbReference type="InterPro" id="IPR001452">
    <property type="entry name" value="SH3_domain"/>
</dbReference>
<dbReference type="Gene3D" id="2.30.30.40">
    <property type="entry name" value="SH3 Domains"/>
    <property type="match status" value="2"/>
</dbReference>
<keyword evidence="1 2" id="KW-0728">SH3 domain</keyword>
<gene>
    <name evidence="6" type="primary">noxo1a</name>
</gene>
<dbReference type="InterPro" id="IPR036871">
    <property type="entry name" value="PX_dom_sf"/>
</dbReference>
<dbReference type="GO" id="GO:0035091">
    <property type="term" value="F:phosphatidylinositol binding"/>
    <property type="evidence" value="ECO:0007669"/>
    <property type="project" value="InterPro"/>
</dbReference>
<evidence type="ECO:0000256" key="2">
    <source>
        <dbReference type="PROSITE-ProRule" id="PRU00192"/>
    </source>
</evidence>
<dbReference type="Ensembl" id="ENSCLMT00005046248.1">
    <property type="protein sequence ID" value="ENSCLMP00005044679.1"/>
    <property type="gene ID" value="ENSCLMG00005020636.1"/>
</dbReference>
<dbReference type="Pfam" id="PF14604">
    <property type="entry name" value="SH3_9"/>
    <property type="match status" value="1"/>
</dbReference>
<dbReference type="KEGG" id="clum:117735404"/>
<dbReference type="FunFam" id="2.30.30.40:FF:000219">
    <property type="entry name" value="NADPH oxidase organizer 1"/>
    <property type="match status" value="1"/>
</dbReference>
<reference evidence="6" key="2">
    <citation type="submission" date="2025-09" db="UniProtKB">
        <authorList>
            <consortium name="Ensembl"/>
        </authorList>
    </citation>
    <scope>IDENTIFICATION</scope>
</reference>
<evidence type="ECO:0000313" key="6">
    <source>
        <dbReference type="Ensembl" id="ENSCLMP00005044679.1"/>
    </source>
</evidence>
<evidence type="ECO:0000259" key="4">
    <source>
        <dbReference type="PROSITE" id="PS50002"/>
    </source>
</evidence>
<feature type="domain" description="SH3" evidence="4">
    <location>
        <begin position="162"/>
        <end position="224"/>
    </location>
</feature>
<proteinExistence type="predicted"/>
<protein>
    <submittedName>
        <fullName evidence="6">NADPH oxidase organizer 1a</fullName>
    </submittedName>
</protein>
<evidence type="ECO:0000259" key="5">
    <source>
        <dbReference type="PROSITE" id="PS50195"/>
    </source>
</evidence>
<feature type="domain" description="SH3" evidence="4">
    <location>
        <begin position="239"/>
        <end position="298"/>
    </location>
</feature>
<feature type="region of interest" description="Disordered" evidence="3">
    <location>
        <begin position="332"/>
        <end position="355"/>
    </location>
</feature>
<sequence length="519" mass="58297">MEAPSYPFSVSLIGVLHKEKCKMYMTSVLWSDQTEIVVYRTYPDFKTMHKQLKKAFPMAHNTKHSDRILPKFRDKRVTAGSQKKGPTQSLQRLRFLQKYCNKLLTCDPQVCQSADLIQFFRPREEDLQPEFSKNCIMILPSDDEVRAEAGPVKGGGNVTQPFVTETYRCVAAYETKDTKNKPFKVVLDEKVDVLIKDQAGWWLVENENKKMAWFPAPYLGKLDDDDEDDEEDDVNGSPEQGVMYTTVKSYKATKDDEITVAIGAVVEVLQKSANGWWLIRYNGKGGYIPTMYLKPYNYPHIRMTGNQPDRRFSSPNQILSPTLQLQSNQLSLSQGNLPQLRSSSPKLLPMPGQQRSHSLDISSVQLPDPPAAHTAAYVATSPTTAKCYPPPAIMVEMDGEEDQRGMSPGPDSDGSFSIYSDGSDDLNSSWTSSLSFNLSKSYHEEQLRRVSHTPLPMGGNYLSPTSITEGRLVPSVSEPNLYKGPTSPKVPPRPRAQEILTRCTTVTRKNASKDPLKPR</sequence>
<feature type="domain" description="PX" evidence="5">
    <location>
        <begin position="1"/>
        <end position="127"/>
    </location>
</feature>
<evidence type="ECO:0000256" key="1">
    <source>
        <dbReference type="ARBA" id="ARBA00022443"/>
    </source>
</evidence>
<dbReference type="FunFam" id="3.30.1520.10:FF:000040">
    <property type="entry name" value="NADPH oxidase organizer 1"/>
    <property type="match status" value="1"/>
</dbReference>
<dbReference type="CTD" id="572245"/>
<dbReference type="InterPro" id="IPR035758">
    <property type="entry name" value="NoxO1_SH3_2"/>
</dbReference>